<dbReference type="SUPFAM" id="SSF51182">
    <property type="entry name" value="RmlC-like cupins"/>
    <property type="match status" value="1"/>
</dbReference>
<evidence type="ECO:0000313" key="1">
    <source>
        <dbReference type="EMBL" id="VFU15124.1"/>
    </source>
</evidence>
<reference evidence="1" key="1">
    <citation type="submission" date="2019-03" db="EMBL/GenBank/DDBJ databases">
        <authorList>
            <person name="Hao L."/>
        </authorList>
    </citation>
    <scope>NUCLEOTIDE SEQUENCE</scope>
</reference>
<dbReference type="InterPro" id="IPR011051">
    <property type="entry name" value="RmlC_Cupin_sf"/>
</dbReference>
<dbReference type="InterPro" id="IPR014710">
    <property type="entry name" value="RmlC-like_jellyroll"/>
</dbReference>
<gene>
    <name evidence="1" type="ORF">SCFA_40015</name>
</gene>
<dbReference type="AlphaFoldDB" id="A0A485M0F6"/>
<sequence length="75" mass="8413">MIRHHYLDIPVVTSFKGAQGLCKQTLIGKEQAAGNFYLRHFSLYPAGCTPRYSHPREREIYFLSGAGTVLAVEEA</sequence>
<dbReference type="Gene3D" id="2.60.120.10">
    <property type="entry name" value="Jelly Rolls"/>
    <property type="match status" value="1"/>
</dbReference>
<proteinExistence type="predicted"/>
<protein>
    <submittedName>
        <fullName evidence="1">Uncharacterized protein</fullName>
    </submittedName>
</protein>
<dbReference type="EMBL" id="CAADRM010000103">
    <property type="protein sequence ID" value="VFU15124.1"/>
    <property type="molecule type" value="Genomic_DNA"/>
</dbReference>
<accession>A0A485M0F6</accession>
<organism evidence="1">
    <name type="scientific">anaerobic digester metagenome</name>
    <dbReference type="NCBI Taxonomy" id="1263854"/>
    <lineage>
        <taxon>unclassified sequences</taxon>
        <taxon>metagenomes</taxon>
        <taxon>ecological metagenomes</taxon>
    </lineage>
</organism>
<name>A0A485M0F6_9ZZZZ</name>